<sequence>MIKEGANCKYCSELKNGNCDGKVTDCMCKKCPRNLGQCLITRYCRETESVLCS</sequence>
<dbReference type="eggNOG" id="ENOG502ZH9D">
    <property type="taxonomic scope" value="Bacteria"/>
</dbReference>
<organism evidence="1 2">
    <name type="scientific">Clostridium pasteurianum BC1</name>
    <dbReference type="NCBI Taxonomy" id="86416"/>
    <lineage>
        <taxon>Bacteria</taxon>
        <taxon>Bacillati</taxon>
        <taxon>Bacillota</taxon>
        <taxon>Clostridia</taxon>
        <taxon>Eubacteriales</taxon>
        <taxon>Clostridiaceae</taxon>
        <taxon>Clostridium</taxon>
    </lineage>
</organism>
<dbReference type="HOGENOM" id="CLU_195858_0_0_9"/>
<evidence type="ECO:0000313" key="2">
    <source>
        <dbReference type="Proteomes" id="UP000013523"/>
    </source>
</evidence>
<dbReference type="Proteomes" id="UP000013523">
    <property type="component" value="Chromosome"/>
</dbReference>
<proteinExistence type="predicted"/>
<keyword evidence="2" id="KW-1185">Reference proteome</keyword>
<dbReference type="EMBL" id="CP003261">
    <property type="protein sequence ID" value="AGK95210.1"/>
    <property type="molecule type" value="Genomic_DNA"/>
</dbReference>
<dbReference type="KEGG" id="cpas:Clopa_0121"/>
<reference evidence="1 2" key="1">
    <citation type="submission" date="2012-01" db="EMBL/GenBank/DDBJ databases">
        <title>Complete sequence of chromosome of Clostridium pasteurianum BC1.</title>
        <authorList>
            <consortium name="US DOE Joint Genome Institute"/>
            <person name="Lucas S."/>
            <person name="Han J."/>
            <person name="Lapidus A."/>
            <person name="Cheng J.-F."/>
            <person name="Goodwin L."/>
            <person name="Pitluck S."/>
            <person name="Peters L."/>
            <person name="Mikhailova N."/>
            <person name="Teshima H."/>
            <person name="Detter J.C."/>
            <person name="Han C."/>
            <person name="Tapia R."/>
            <person name="Land M."/>
            <person name="Hauser L."/>
            <person name="Kyrpides N."/>
            <person name="Ivanova N."/>
            <person name="Pagani I."/>
            <person name="Dunn J."/>
            <person name="Taghavi S."/>
            <person name="Francis A."/>
            <person name="van der Lelie D."/>
            <person name="Woyke T."/>
        </authorList>
    </citation>
    <scope>NUCLEOTIDE SEQUENCE [LARGE SCALE GENOMIC DNA]</scope>
    <source>
        <strain evidence="1 2">BC1</strain>
    </source>
</reference>
<accession>R4K6C8</accession>
<gene>
    <name evidence="1" type="ORF">Clopa_0121</name>
</gene>
<evidence type="ECO:0000313" key="1">
    <source>
        <dbReference type="EMBL" id="AGK95210.1"/>
    </source>
</evidence>
<dbReference type="PATRIC" id="fig|86416.3.peg.104"/>
<dbReference type="AlphaFoldDB" id="R4K6C8"/>
<protein>
    <submittedName>
        <fullName evidence="1">Uncharacterized protein</fullName>
    </submittedName>
</protein>
<name>R4K6C8_CLOPA</name>
<dbReference type="STRING" id="86416.Clopa_0121"/>
<dbReference type="RefSeq" id="WP_015613537.1">
    <property type="nucleotide sequence ID" value="NC_021182.1"/>
</dbReference>